<dbReference type="EMBL" id="BLLK01000045">
    <property type="protein sequence ID" value="GFH51850.1"/>
    <property type="molecule type" value="Genomic_DNA"/>
</dbReference>
<dbReference type="AlphaFoldDB" id="A0AAD3CVM5"/>
<feature type="compositionally biased region" description="Polar residues" evidence="1">
    <location>
        <begin position="212"/>
        <end position="225"/>
    </location>
</feature>
<feature type="region of interest" description="Disordered" evidence="1">
    <location>
        <begin position="318"/>
        <end position="339"/>
    </location>
</feature>
<feature type="compositionally biased region" description="Basic and acidic residues" evidence="1">
    <location>
        <begin position="139"/>
        <end position="154"/>
    </location>
</feature>
<sequence length="339" mass="37657">MDLISKSSTQEKAAVQSSTNGSTRNPLRPTDQTPISTKSTLSTSEEEKGQIDSIRSTATPSTNDLDSPSRKKFIVHPQGGTNSSSDHLGTNEGHVRKTTYTAEEGRKSKNLLQETEVTSRKVSSQEQVQHTNTTNKVGTGDKFKEKKCLEKEPSRTVSSSEQRPGQPQSSTSDLVREYDQGKVQEDCTKTPGVEKEEKPSSSSQSTHTTLSVFDNPTQSASSQTQSKVFIPSFGARTNETATHIDSNKQTQNFMFPPNPTTGLPMKRSFDQTVEKPISIIEQTLEEFKKPRKAKSNNELKRHDIRMRKLLQKAISSDALKKKHKANEQNCQSDPKIFLI</sequence>
<feature type="compositionally biased region" description="Polar residues" evidence="1">
    <location>
        <begin position="53"/>
        <end position="66"/>
    </location>
</feature>
<reference evidence="2 3" key="1">
    <citation type="journal article" date="2021" name="Sci. Rep.">
        <title>The genome of the diatom Chaetoceros tenuissimus carries an ancient integrated fragment of an extant virus.</title>
        <authorList>
            <person name="Hongo Y."/>
            <person name="Kimura K."/>
            <person name="Takaki Y."/>
            <person name="Yoshida Y."/>
            <person name="Baba S."/>
            <person name="Kobayashi G."/>
            <person name="Nagasaki K."/>
            <person name="Hano T."/>
            <person name="Tomaru Y."/>
        </authorList>
    </citation>
    <scope>NUCLEOTIDE SEQUENCE [LARGE SCALE GENOMIC DNA]</scope>
    <source>
        <strain evidence="2 3">NIES-3715</strain>
    </source>
</reference>
<feature type="compositionally biased region" description="Polar residues" evidence="1">
    <location>
        <begin position="110"/>
        <end position="137"/>
    </location>
</feature>
<feature type="compositionally biased region" description="Low complexity" evidence="1">
    <location>
        <begin position="200"/>
        <end position="211"/>
    </location>
</feature>
<keyword evidence="3" id="KW-1185">Reference proteome</keyword>
<feature type="region of interest" description="Disordered" evidence="1">
    <location>
        <begin position="1"/>
        <end position="225"/>
    </location>
</feature>
<protein>
    <submittedName>
        <fullName evidence="2">Uncharacterized protein</fullName>
    </submittedName>
</protein>
<accession>A0AAD3CVM5</accession>
<evidence type="ECO:0000313" key="2">
    <source>
        <dbReference type="EMBL" id="GFH51850.1"/>
    </source>
</evidence>
<organism evidence="2 3">
    <name type="scientific">Chaetoceros tenuissimus</name>
    <dbReference type="NCBI Taxonomy" id="426638"/>
    <lineage>
        <taxon>Eukaryota</taxon>
        <taxon>Sar</taxon>
        <taxon>Stramenopiles</taxon>
        <taxon>Ochrophyta</taxon>
        <taxon>Bacillariophyta</taxon>
        <taxon>Coscinodiscophyceae</taxon>
        <taxon>Chaetocerotophycidae</taxon>
        <taxon>Chaetocerotales</taxon>
        <taxon>Chaetocerotaceae</taxon>
        <taxon>Chaetoceros</taxon>
    </lineage>
</organism>
<feature type="compositionally biased region" description="Basic and acidic residues" evidence="1">
    <location>
        <begin position="174"/>
        <end position="199"/>
    </location>
</feature>
<evidence type="ECO:0000313" key="3">
    <source>
        <dbReference type="Proteomes" id="UP001054902"/>
    </source>
</evidence>
<gene>
    <name evidence="2" type="ORF">CTEN210_08326</name>
</gene>
<feature type="compositionally biased region" description="Polar residues" evidence="1">
    <location>
        <begin position="79"/>
        <end position="88"/>
    </location>
</feature>
<dbReference type="Proteomes" id="UP001054902">
    <property type="component" value="Unassembled WGS sequence"/>
</dbReference>
<feature type="compositionally biased region" description="Polar residues" evidence="1">
    <location>
        <begin position="155"/>
        <end position="173"/>
    </location>
</feature>
<name>A0AAD3CVM5_9STRA</name>
<proteinExistence type="predicted"/>
<feature type="compositionally biased region" description="Polar residues" evidence="1">
    <location>
        <begin position="1"/>
        <end position="35"/>
    </location>
</feature>
<evidence type="ECO:0000256" key="1">
    <source>
        <dbReference type="SAM" id="MobiDB-lite"/>
    </source>
</evidence>
<comment type="caution">
    <text evidence="2">The sequence shown here is derived from an EMBL/GenBank/DDBJ whole genome shotgun (WGS) entry which is preliminary data.</text>
</comment>